<dbReference type="PANTHER" id="PTHR46910:SF3">
    <property type="entry name" value="HALOTOLERANCE PROTEIN 9-RELATED"/>
    <property type="match status" value="1"/>
</dbReference>
<feature type="compositionally biased region" description="Polar residues" evidence="5">
    <location>
        <begin position="125"/>
        <end position="142"/>
    </location>
</feature>
<evidence type="ECO:0000313" key="7">
    <source>
        <dbReference type="EMBL" id="KAJ4490980.1"/>
    </source>
</evidence>
<dbReference type="PROSITE" id="PS00463">
    <property type="entry name" value="ZN2_CY6_FUNGAL_1"/>
    <property type="match status" value="1"/>
</dbReference>
<dbReference type="GO" id="GO:0003677">
    <property type="term" value="F:DNA binding"/>
    <property type="evidence" value="ECO:0007669"/>
    <property type="project" value="UniProtKB-KW"/>
</dbReference>
<dbReference type="InterPro" id="IPR036864">
    <property type="entry name" value="Zn2-C6_fun-type_DNA-bd_sf"/>
</dbReference>
<dbReference type="Proteomes" id="UP001150266">
    <property type="component" value="Unassembled WGS sequence"/>
</dbReference>
<dbReference type="Gene3D" id="4.10.240.10">
    <property type="entry name" value="Zn(2)-C6 fungal-type DNA-binding domain"/>
    <property type="match status" value="1"/>
</dbReference>
<dbReference type="CDD" id="cd12148">
    <property type="entry name" value="fungal_TF_MHR"/>
    <property type="match status" value="1"/>
</dbReference>
<proteinExistence type="predicted"/>
<dbReference type="GO" id="GO:0008270">
    <property type="term" value="F:zinc ion binding"/>
    <property type="evidence" value="ECO:0007669"/>
    <property type="project" value="InterPro"/>
</dbReference>
<dbReference type="AlphaFoldDB" id="A0A9W9AUM9"/>
<evidence type="ECO:0000256" key="1">
    <source>
        <dbReference type="ARBA" id="ARBA00004123"/>
    </source>
</evidence>
<keyword evidence="4" id="KW-0539">Nucleus</keyword>
<dbReference type="SUPFAM" id="SSF57701">
    <property type="entry name" value="Zn2/Cys6 DNA-binding domain"/>
    <property type="match status" value="1"/>
</dbReference>
<evidence type="ECO:0000256" key="5">
    <source>
        <dbReference type="SAM" id="MobiDB-lite"/>
    </source>
</evidence>
<dbReference type="InterPro" id="IPR007219">
    <property type="entry name" value="XnlR_reg_dom"/>
</dbReference>
<dbReference type="GO" id="GO:0006351">
    <property type="term" value="P:DNA-templated transcription"/>
    <property type="evidence" value="ECO:0007669"/>
    <property type="project" value="InterPro"/>
</dbReference>
<keyword evidence="2" id="KW-0479">Metal-binding</keyword>
<dbReference type="InterPro" id="IPR001138">
    <property type="entry name" value="Zn2Cys6_DnaBD"/>
</dbReference>
<dbReference type="Pfam" id="PF00172">
    <property type="entry name" value="Zn_clus"/>
    <property type="match status" value="1"/>
</dbReference>
<evidence type="ECO:0000256" key="3">
    <source>
        <dbReference type="ARBA" id="ARBA00023125"/>
    </source>
</evidence>
<sequence length="804" mass="91745">MLYGDSEPRQEHKKPRLPNACKNCRQKRIKCDSAIRPGNICSNCIAHQIECSHEVAKKRGPRIGYPRGQRSIQATVDAILSTRRPFEVPKDPLIVKGILVDLANHIQELEEDIARLRHASPPIPSSSQGDTPPMTQLQSNQEEGIIVSSENSSRTPDNYSVDDLTFHLKMFEFDDDSVRHFGSSSSRTLVKAALDIKKEYTGETDLVETRLRPSFKRPEFWSIQPWQKIKVVYPPSPLQFPPDDLMTDLIDLFFTQLSPLWPILHRPSFLRCIEKRLHREDYFFGSLVLAVCALGARFSHDPRIFEERTSPERSIGWQWIRQIQPIKFSYNEPPSIYEIQMYLVYIMFVATTSTPEVCWILISIAVRLLQDVGAHRKRPDNSKPTLETELWNRAFWITYSLDILTSTMLGRPRCMSQNDCDADMPLECDDEYWEHADPKQAFQQPPGKPSSMSFWICFLKLINILSLTLHTIHAVKQSNMPAATLGLSKQEWTEKIITELDSLLNEWTDEIPSHLKWKPDRENIQHFDQSVVLYTTYYWTQIIVHRPFIPLPGVEPQSSIPSLAICANAARSCLHVIEIQQQRKTNALVVPNVTIALFNCAIVILVNIWRGKHVGSSSSDPNKELADVHRAIDALHLYEDRWEQAARSADILMEVISVSHFQQSSQSRSSLKRPRTEDDDLQPASVSPRAVDKEKRRTAGSNRVLTAIDITKTHHLPTMQESTTKFTLPLNSNELGSLPIYEPFNWSWPQDQWLLPSGDQNLNNPWAAAGTSDGTQFGFYSASSAPFTNFSTAGVYLNNHPFPD</sequence>
<evidence type="ECO:0000313" key="8">
    <source>
        <dbReference type="Proteomes" id="UP001150266"/>
    </source>
</evidence>
<dbReference type="EMBL" id="JAOTPV010000001">
    <property type="protein sequence ID" value="KAJ4490980.1"/>
    <property type="molecule type" value="Genomic_DNA"/>
</dbReference>
<reference evidence="7" key="1">
    <citation type="submission" date="2022-08" db="EMBL/GenBank/DDBJ databases">
        <title>A Global Phylogenomic Analysis of the Shiitake Genus Lentinula.</title>
        <authorList>
            <consortium name="DOE Joint Genome Institute"/>
            <person name="Sierra-Patev S."/>
            <person name="Min B."/>
            <person name="Naranjo-Ortiz M."/>
            <person name="Looney B."/>
            <person name="Konkel Z."/>
            <person name="Slot J.C."/>
            <person name="Sakamoto Y."/>
            <person name="Steenwyk J.L."/>
            <person name="Rokas A."/>
            <person name="Carro J."/>
            <person name="Camarero S."/>
            <person name="Ferreira P."/>
            <person name="Molpeceres G."/>
            <person name="Ruiz-Duenas F.J."/>
            <person name="Serrano A."/>
            <person name="Henrissat B."/>
            <person name="Drula E."/>
            <person name="Hughes K.W."/>
            <person name="Mata J.L."/>
            <person name="Ishikawa N.K."/>
            <person name="Vargas-Isla R."/>
            <person name="Ushijima S."/>
            <person name="Smith C.A."/>
            <person name="Ahrendt S."/>
            <person name="Andreopoulos W."/>
            <person name="He G."/>
            <person name="Labutti K."/>
            <person name="Lipzen A."/>
            <person name="Ng V."/>
            <person name="Riley R."/>
            <person name="Sandor L."/>
            <person name="Barry K."/>
            <person name="Martinez A.T."/>
            <person name="Xiao Y."/>
            <person name="Gibbons J.G."/>
            <person name="Terashima K."/>
            <person name="Grigoriev I.V."/>
            <person name="Hibbett D.S."/>
        </authorList>
    </citation>
    <scope>NUCLEOTIDE SEQUENCE</scope>
    <source>
        <strain evidence="7">JLM2183</strain>
    </source>
</reference>
<dbReference type="CDD" id="cd00067">
    <property type="entry name" value="GAL4"/>
    <property type="match status" value="1"/>
</dbReference>
<accession>A0A9W9AUM9</accession>
<evidence type="ECO:0000256" key="2">
    <source>
        <dbReference type="ARBA" id="ARBA00022723"/>
    </source>
</evidence>
<name>A0A9W9AUM9_9AGAR</name>
<dbReference type="PANTHER" id="PTHR46910">
    <property type="entry name" value="TRANSCRIPTION FACTOR PDR1"/>
    <property type="match status" value="1"/>
</dbReference>
<evidence type="ECO:0000256" key="4">
    <source>
        <dbReference type="ARBA" id="ARBA00023242"/>
    </source>
</evidence>
<dbReference type="SMART" id="SM00906">
    <property type="entry name" value="Fungal_trans"/>
    <property type="match status" value="1"/>
</dbReference>
<protein>
    <submittedName>
        <fullName evidence="7">Fungal-specific transcription factor domain-containing protein</fullName>
    </submittedName>
</protein>
<comment type="caution">
    <text evidence="7">The sequence shown here is derived from an EMBL/GenBank/DDBJ whole genome shotgun (WGS) entry which is preliminary data.</text>
</comment>
<feature type="region of interest" description="Disordered" evidence="5">
    <location>
        <begin position="119"/>
        <end position="142"/>
    </location>
</feature>
<dbReference type="OrthoDB" id="4456959at2759"/>
<dbReference type="Pfam" id="PF04082">
    <property type="entry name" value="Fungal_trans"/>
    <property type="match status" value="1"/>
</dbReference>
<dbReference type="GO" id="GO:0000981">
    <property type="term" value="F:DNA-binding transcription factor activity, RNA polymerase II-specific"/>
    <property type="evidence" value="ECO:0007669"/>
    <property type="project" value="InterPro"/>
</dbReference>
<organism evidence="7 8">
    <name type="scientific">Lentinula aciculospora</name>
    <dbReference type="NCBI Taxonomy" id="153920"/>
    <lineage>
        <taxon>Eukaryota</taxon>
        <taxon>Fungi</taxon>
        <taxon>Dikarya</taxon>
        <taxon>Basidiomycota</taxon>
        <taxon>Agaricomycotina</taxon>
        <taxon>Agaricomycetes</taxon>
        <taxon>Agaricomycetidae</taxon>
        <taxon>Agaricales</taxon>
        <taxon>Marasmiineae</taxon>
        <taxon>Omphalotaceae</taxon>
        <taxon>Lentinula</taxon>
    </lineage>
</organism>
<dbReference type="PROSITE" id="PS50048">
    <property type="entry name" value="ZN2_CY6_FUNGAL_2"/>
    <property type="match status" value="1"/>
</dbReference>
<comment type="subcellular location">
    <subcellularLocation>
        <location evidence="1">Nucleus</location>
    </subcellularLocation>
</comment>
<dbReference type="SMART" id="SM00066">
    <property type="entry name" value="GAL4"/>
    <property type="match status" value="1"/>
</dbReference>
<keyword evidence="8" id="KW-1185">Reference proteome</keyword>
<dbReference type="GO" id="GO:0005634">
    <property type="term" value="C:nucleus"/>
    <property type="evidence" value="ECO:0007669"/>
    <property type="project" value="UniProtKB-SubCell"/>
</dbReference>
<gene>
    <name evidence="7" type="ORF">J3R30DRAFT_164688</name>
</gene>
<dbReference type="InterPro" id="IPR050987">
    <property type="entry name" value="AtrR-like"/>
</dbReference>
<feature type="domain" description="Zn(2)-C6 fungal-type" evidence="6">
    <location>
        <begin position="20"/>
        <end position="53"/>
    </location>
</feature>
<feature type="region of interest" description="Disordered" evidence="5">
    <location>
        <begin position="666"/>
        <end position="699"/>
    </location>
</feature>
<evidence type="ECO:0000259" key="6">
    <source>
        <dbReference type="PROSITE" id="PS50048"/>
    </source>
</evidence>
<keyword evidence="3" id="KW-0238">DNA-binding</keyword>